<dbReference type="InterPro" id="IPR011042">
    <property type="entry name" value="6-blade_b-propeller_TolB-like"/>
</dbReference>
<feature type="compositionally biased region" description="Low complexity" evidence="1">
    <location>
        <begin position="149"/>
        <end position="164"/>
    </location>
</feature>
<feature type="region of interest" description="Disordered" evidence="1">
    <location>
        <begin position="105"/>
        <end position="164"/>
    </location>
</feature>
<feature type="compositionally biased region" description="Basic and acidic residues" evidence="1">
    <location>
        <begin position="57"/>
        <end position="67"/>
    </location>
</feature>
<proteinExistence type="predicted"/>
<evidence type="ECO:0000313" key="3">
    <source>
        <dbReference type="EMBL" id="RJK97244.1"/>
    </source>
</evidence>
<dbReference type="InterPro" id="IPR003431">
    <property type="entry name" value="B-propeller_Phytase"/>
</dbReference>
<gene>
    <name evidence="3" type="ORF">D5H78_07815</name>
</gene>
<evidence type="ECO:0000256" key="1">
    <source>
        <dbReference type="SAM" id="MobiDB-lite"/>
    </source>
</evidence>
<evidence type="ECO:0000313" key="4">
    <source>
        <dbReference type="Proteomes" id="UP000265614"/>
    </source>
</evidence>
<feature type="domain" description="BPP" evidence="2">
    <location>
        <begin position="193"/>
        <end position="512"/>
    </location>
</feature>
<sequence>MDLPDGRRGDGHRVQVGQAVAPVRAQPAQGRGDVRERHPARLLRQLPQRRGPGALGVRREERVDRRQQLPGLERAALHAAEDAPRPLRSAPAQQAPHRVVVLAQQAGADQPLRGRREGGRGQRGQAGPAAGAGQEHVPSLPRTVRQRSPVVHPRGAPRPRAAPRVGPVLRTALAATAALALLVPTTAAAAPAAPSRGAGVIEVPASGETEPVRGTGDAADDPAVWVHPTDPARSLVLGNDKKGALETYDLSGRRLQRITSSTAFWGNVDVRGDVVAAWNGGGVRVYRVDPRTRLLQPATEGSGVVPTVGGEGLCLWQGPDALHVVAIARSGVLRQYRLTDDDRDGRVDGELVRRVDVGSEAEGCAADDGTGALYVSEEDVALWRYGADPASGARRTAVDRVAPRGRIAADAEGVTVAGDLVVVSAQATGVRDASLFHAYDRRTGAHVRTFRVVGGPGADDCDATDGVAAHEGYLGPRFPRGLLVCQDGHNAAPGGSGRQAFTLVRWERVTGS</sequence>
<feature type="compositionally biased region" description="Low complexity" evidence="1">
    <location>
        <begin position="123"/>
        <end position="135"/>
    </location>
</feature>
<dbReference type="PROSITE" id="PS51662">
    <property type="entry name" value="BP_PHYTASE"/>
    <property type="match status" value="1"/>
</dbReference>
<dbReference type="SUPFAM" id="SSF50956">
    <property type="entry name" value="Thermostable phytase (3-phytase)"/>
    <property type="match status" value="1"/>
</dbReference>
<dbReference type="GO" id="GO:0016158">
    <property type="term" value="F:inositol hexakisphosphate 3-phosphatase activity"/>
    <property type="evidence" value="ECO:0007669"/>
    <property type="project" value="InterPro"/>
</dbReference>
<organism evidence="3 4">
    <name type="scientific">Vallicoccus soli</name>
    <dbReference type="NCBI Taxonomy" id="2339232"/>
    <lineage>
        <taxon>Bacteria</taxon>
        <taxon>Bacillati</taxon>
        <taxon>Actinomycetota</taxon>
        <taxon>Actinomycetes</taxon>
        <taxon>Motilibacterales</taxon>
        <taxon>Vallicoccaceae</taxon>
        <taxon>Vallicoccus</taxon>
    </lineage>
</organism>
<reference evidence="3 4" key="1">
    <citation type="submission" date="2018-09" db="EMBL/GenBank/DDBJ databases">
        <title>YIM 75000 draft genome.</title>
        <authorList>
            <person name="Tang S."/>
            <person name="Feng Y."/>
        </authorList>
    </citation>
    <scope>NUCLEOTIDE SEQUENCE [LARGE SCALE GENOMIC DNA]</scope>
    <source>
        <strain evidence="3 4">YIM 75000</strain>
    </source>
</reference>
<dbReference type="OrthoDB" id="8696437at2"/>
<dbReference type="Pfam" id="PF02333">
    <property type="entry name" value="Phytase"/>
    <property type="match status" value="1"/>
</dbReference>
<keyword evidence="4" id="KW-1185">Reference proteome</keyword>
<evidence type="ECO:0000259" key="2">
    <source>
        <dbReference type="PROSITE" id="PS51662"/>
    </source>
</evidence>
<dbReference type="Proteomes" id="UP000265614">
    <property type="component" value="Unassembled WGS sequence"/>
</dbReference>
<protein>
    <submittedName>
        <fullName evidence="3">Phytase</fullName>
    </submittedName>
</protein>
<feature type="region of interest" description="Disordered" evidence="1">
    <location>
        <begin position="1"/>
        <end position="71"/>
    </location>
</feature>
<name>A0A3A3Z3G3_9ACTN</name>
<accession>A0A3A3Z3G3</accession>
<dbReference type="EMBL" id="QZEZ01000002">
    <property type="protein sequence ID" value="RJK97244.1"/>
    <property type="molecule type" value="Genomic_DNA"/>
</dbReference>
<feature type="compositionally biased region" description="Low complexity" evidence="1">
    <location>
        <begin position="42"/>
        <end position="52"/>
    </location>
</feature>
<dbReference type="Gene3D" id="2.120.10.30">
    <property type="entry name" value="TolB, C-terminal domain"/>
    <property type="match status" value="1"/>
</dbReference>
<feature type="region of interest" description="Disordered" evidence="1">
    <location>
        <begin position="207"/>
        <end position="226"/>
    </location>
</feature>
<comment type="caution">
    <text evidence="3">The sequence shown here is derived from an EMBL/GenBank/DDBJ whole genome shotgun (WGS) entry which is preliminary data.</text>
</comment>
<feature type="compositionally biased region" description="Low complexity" evidence="1">
    <location>
        <begin position="14"/>
        <end position="30"/>
    </location>
</feature>
<feature type="compositionally biased region" description="Basic and acidic residues" evidence="1">
    <location>
        <begin position="1"/>
        <end position="13"/>
    </location>
</feature>
<dbReference type="AlphaFoldDB" id="A0A3A3Z3G3"/>